<comment type="caution">
    <text evidence="2">The sequence shown here is derived from an EMBL/GenBank/DDBJ whole genome shotgun (WGS) entry which is preliminary data.</text>
</comment>
<dbReference type="Proteomes" id="UP001174136">
    <property type="component" value="Unassembled WGS sequence"/>
</dbReference>
<dbReference type="AlphaFoldDB" id="A0AA47PD75"/>
<proteinExistence type="predicted"/>
<gene>
    <name evidence="2" type="ORF">N1851_000338</name>
</gene>
<sequence>MEKADILEMTVHFLTQKQLFRHGNSSAANQGHSRCVQETDHLLSKDEVKTQSNRRLLDHFQNLQSSSDTRLSETKEKSSVNSVPWRPWVTTFPDPHRVSLHHPPVLHLVP</sequence>
<evidence type="ECO:0000313" key="3">
    <source>
        <dbReference type="Proteomes" id="UP001174136"/>
    </source>
</evidence>
<name>A0AA47PD75_MERPO</name>
<keyword evidence="3" id="KW-1185">Reference proteome</keyword>
<reference evidence="2" key="1">
    <citation type="journal article" date="2023" name="Front. Mar. Sci.">
        <title>A new Merluccius polli reference genome to investigate the effects of global change in West African waters.</title>
        <authorList>
            <person name="Mateo J.L."/>
            <person name="Blanco-Fernandez C."/>
            <person name="Garcia-Vazquez E."/>
            <person name="Machado-Schiaffino G."/>
        </authorList>
    </citation>
    <scope>NUCLEOTIDE SEQUENCE</scope>
    <source>
        <strain evidence="2">C29</strain>
        <tissue evidence="2">Fin</tissue>
    </source>
</reference>
<protein>
    <recommendedName>
        <fullName evidence="4">BHLH domain-containing protein</fullName>
    </recommendedName>
</protein>
<feature type="region of interest" description="Disordered" evidence="1">
    <location>
        <begin position="59"/>
        <end position="86"/>
    </location>
</feature>
<accession>A0AA47PD75</accession>
<dbReference type="EMBL" id="JAOPHQ010000011">
    <property type="protein sequence ID" value="KAK0156378.1"/>
    <property type="molecule type" value="Genomic_DNA"/>
</dbReference>
<evidence type="ECO:0008006" key="4">
    <source>
        <dbReference type="Google" id="ProtNLM"/>
    </source>
</evidence>
<organism evidence="2 3">
    <name type="scientific">Merluccius polli</name>
    <name type="common">Benguela hake</name>
    <name type="synonym">Merluccius cadenati</name>
    <dbReference type="NCBI Taxonomy" id="89951"/>
    <lineage>
        <taxon>Eukaryota</taxon>
        <taxon>Metazoa</taxon>
        <taxon>Chordata</taxon>
        <taxon>Craniata</taxon>
        <taxon>Vertebrata</taxon>
        <taxon>Euteleostomi</taxon>
        <taxon>Actinopterygii</taxon>
        <taxon>Neopterygii</taxon>
        <taxon>Teleostei</taxon>
        <taxon>Neoteleostei</taxon>
        <taxon>Acanthomorphata</taxon>
        <taxon>Zeiogadaria</taxon>
        <taxon>Gadariae</taxon>
        <taxon>Gadiformes</taxon>
        <taxon>Gadoidei</taxon>
        <taxon>Merlucciidae</taxon>
        <taxon>Merluccius</taxon>
    </lineage>
</organism>
<evidence type="ECO:0000313" key="2">
    <source>
        <dbReference type="EMBL" id="KAK0156378.1"/>
    </source>
</evidence>
<evidence type="ECO:0000256" key="1">
    <source>
        <dbReference type="SAM" id="MobiDB-lite"/>
    </source>
</evidence>